<evidence type="ECO:0000313" key="3">
    <source>
        <dbReference type="Proteomes" id="UP000309128"/>
    </source>
</evidence>
<gene>
    <name evidence="2" type="ORF">ETD86_07020</name>
</gene>
<protein>
    <submittedName>
        <fullName evidence="2">Uncharacterized protein</fullName>
    </submittedName>
</protein>
<keyword evidence="1" id="KW-1133">Transmembrane helix</keyword>
<dbReference type="RefSeq" id="WP_170222920.1">
    <property type="nucleotide sequence ID" value="NZ_VCKY01000016.1"/>
</dbReference>
<organism evidence="2 3">
    <name type="scientific">Nonomuraea turkmeniaca</name>
    <dbReference type="NCBI Taxonomy" id="103838"/>
    <lineage>
        <taxon>Bacteria</taxon>
        <taxon>Bacillati</taxon>
        <taxon>Actinomycetota</taxon>
        <taxon>Actinomycetes</taxon>
        <taxon>Streptosporangiales</taxon>
        <taxon>Streptosporangiaceae</taxon>
        <taxon>Nonomuraea</taxon>
    </lineage>
</organism>
<dbReference type="EMBL" id="VCKY01000016">
    <property type="protein sequence ID" value="TMR23738.1"/>
    <property type="molecule type" value="Genomic_DNA"/>
</dbReference>
<evidence type="ECO:0000256" key="1">
    <source>
        <dbReference type="SAM" id="Phobius"/>
    </source>
</evidence>
<reference evidence="2 3" key="1">
    <citation type="submission" date="2019-05" db="EMBL/GenBank/DDBJ databases">
        <title>Draft genome sequence of Nonomuraea turkmeniaca DSM 43926.</title>
        <authorList>
            <person name="Saricaoglu S."/>
            <person name="Isik K."/>
        </authorList>
    </citation>
    <scope>NUCLEOTIDE SEQUENCE [LARGE SCALE GENOMIC DNA]</scope>
    <source>
        <strain evidence="2 3">DSM 43926</strain>
    </source>
</reference>
<keyword evidence="1" id="KW-0472">Membrane</keyword>
<feature type="transmembrane region" description="Helical" evidence="1">
    <location>
        <begin position="32"/>
        <end position="49"/>
    </location>
</feature>
<dbReference type="Proteomes" id="UP000309128">
    <property type="component" value="Unassembled WGS sequence"/>
</dbReference>
<name>A0A5S4FST5_9ACTN</name>
<comment type="caution">
    <text evidence="2">The sequence shown here is derived from an EMBL/GenBank/DDBJ whole genome shotgun (WGS) entry which is preliminary data.</text>
</comment>
<keyword evidence="1" id="KW-0812">Transmembrane</keyword>
<dbReference type="AlphaFoldDB" id="A0A5S4FST5"/>
<accession>A0A5S4FST5</accession>
<evidence type="ECO:0000313" key="2">
    <source>
        <dbReference type="EMBL" id="TMR23738.1"/>
    </source>
</evidence>
<sequence length="61" mass="6036">MTAVPGILGGLGYALASGTALFTPLFDPLFPTATGIALWAIAAGIGLLLRPRAASVAPRTG</sequence>
<proteinExistence type="predicted"/>
<keyword evidence="3" id="KW-1185">Reference proteome</keyword>